<dbReference type="SMART" id="SM00871">
    <property type="entry name" value="AraC_E_bind"/>
    <property type="match status" value="1"/>
</dbReference>
<dbReference type="Gene3D" id="3.20.80.10">
    <property type="entry name" value="Regulatory factor, effector binding domain"/>
    <property type="match status" value="1"/>
</dbReference>
<sequence>MISIGQFSKTCLVTIKTLHYYDKIGLLHPAKIDPDTGYRYYEESQLSTMLLIAKLKRYGFSLQEIQQILCESNQKALYSKLYQQKQILEQQMVHTKTVIQELEQHLSDFERTGEIMNYQGNYDVQLEQTNDRMILSSRQNMSVDEFGIYFGKLYETIFRKQIPADGKGMAIYHDEEFDPTCNDIEVALEVFDPSAATRVLKGGLCATTIHYGAYSNLPEAYGKMMQWIKENGYELINSPYEIYVKTQYDCHTVEDWETKIYFPIRKK</sequence>
<dbReference type="InterPro" id="IPR000551">
    <property type="entry name" value="MerR-type_HTH_dom"/>
</dbReference>
<dbReference type="PANTHER" id="PTHR30204">
    <property type="entry name" value="REDOX-CYCLING DRUG-SENSING TRANSCRIPTIONAL ACTIVATOR SOXR"/>
    <property type="match status" value="1"/>
</dbReference>
<dbReference type="Proteomes" id="UP000649151">
    <property type="component" value="Unassembled WGS sequence"/>
</dbReference>
<dbReference type="RefSeq" id="WP_186995844.1">
    <property type="nucleotide sequence ID" value="NZ_JACOQK010000001.1"/>
</dbReference>
<evidence type="ECO:0000313" key="3">
    <source>
        <dbReference type="EMBL" id="MBC5786542.1"/>
    </source>
</evidence>
<dbReference type="InterPro" id="IPR011256">
    <property type="entry name" value="Reg_factor_effector_dom_sf"/>
</dbReference>
<feature type="domain" description="HTH merR-type" evidence="2">
    <location>
        <begin position="1"/>
        <end position="71"/>
    </location>
</feature>
<keyword evidence="4" id="KW-1185">Reference proteome</keyword>
<dbReference type="CDD" id="cd01107">
    <property type="entry name" value="HTH_BmrR"/>
    <property type="match status" value="1"/>
</dbReference>
<dbReference type="Gene3D" id="1.10.1660.10">
    <property type="match status" value="1"/>
</dbReference>
<dbReference type="Pfam" id="PF06445">
    <property type="entry name" value="GyrI-like"/>
    <property type="match status" value="1"/>
</dbReference>
<dbReference type="PROSITE" id="PS50937">
    <property type="entry name" value="HTH_MERR_2"/>
    <property type="match status" value="1"/>
</dbReference>
<dbReference type="InterPro" id="IPR009061">
    <property type="entry name" value="DNA-bd_dom_put_sf"/>
</dbReference>
<dbReference type="PANTHER" id="PTHR30204:SF97">
    <property type="entry name" value="MERR FAMILY REGULATORY PROTEIN"/>
    <property type="match status" value="1"/>
</dbReference>
<name>A0ABR7IN51_9CLOT</name>
<dbReference type="SUPFAM" id="SSF55136">
    <property type="entry name" value="Probable bacterial effector-binding domain"/>
    <property type="match status" value="1"/>
</dbReference>
<dbReference type="InterPro" id="IPR047057">
    <property type="entry name" value="MerR_fam"/>
</dbReference>
<evidence type="ECO:0000256" key="1">
    <source>
        <dbReference type="ARBA" id="ARBA00023125"/>
    </source>
</evidence>
<comment type="caution">
    <text evidence="3">The sequence shown here is derived from an EMBL/GenBank/DDBJ whole genome shotgun (WGS) entry which is preliminary data.</text>
</comment>
<evidence type="ECO:0000259" key="2">
    <source>
        <dbReference type="PROSITE" id="PS50937"/>
    </source>
</evidence>
<accession>A0ABR7IN51</accession>
<dbReference type="SUPFAM" id="SSF46955">
    <property type="entry name" value="Putative DNA-binding domain"/>
    <property type="match status" value="1"/>
</dbReference>
<gene>
    <name evidence="3" type="ORF">H8Z77_00685</name>
</gene>
<organism evidence="3 4">
    <name type="scientific">Clostridium facile</name>
    <dbReference type="NCBI Taxonomy" id="2763035"/>
    <lineage>
        <taxon>Bacteria</taxon>
        <taxon>Bacillati</taxon>
        <taxon>Bacillota</taxon>
        <taxon>Clostridia</taxon>
        <taxon>Eubacteriales</taxon>
        <taxon>Clostridiaceae</taxon>
        <taxon>Clostridium</taxon>
    </lineage>
</organism>
<dbReference type="InterPro" id="IPR010499">
    <property type="entry name" value="AraC_E-bd"/>
</dbReference>
<evidence type="ECO:0000313" key="4">
    <source>
        <dbReference type="Proteomes" id="UP000649151"/>
    </source>
</evidence>
<dbReference type="SMART" id="SM00422">
    <property type="entry name" value="HTH_MERR"/>
    <property type="match status" value="1"/>
</dbReference>
<dbReference type="InterPro" id="IPR029442">
    <property type="entry name" value="GyrI-like"/>
</dbReference>
<dbReference type="EMBL" id="JACOQK010000001">
    <property type="protein sequence ID" value="MBC5786542.1"/>
    <property type="molecule type" value="Genomic_DNA"/>
</dbReference>
<protein>
    <submittedName>
        <fullName evidence="3">MerR family transcriptional regulator</fullName>
    </submittedName>
</protein>
<keyword evidence="1" id="KW-0238">DNA-binding</keyword>
<proteinExistence type="predicted"/>
<dbReference type="Pfam" id="PF13411">
    <property type="entry name" value="MerR_1"/>
    <property type="match status" value="1"/>
</dbReference>
<reference evidence="3 4" key="1">
    <citation type="submission" date="2020-08" db="EMBL/GenBank/DDBJ databases">
        <title>Genome public.</title>
        <authorList>
            <person name="Liu C."/>
            <person name="Sun Q."/>
        </authorList>
    </citation>
    <scope>NUCLEOTIDE SEQUENCE [LARGE SCALE GENOMIC DNA]</scope>
    <source>
        <strain evidence="3 4">NSJ-27</strain>
    </source>
</reference>